<name>A0A1Q3EA29_LENED</name>
<reference evidence="1 2" key="1">
    <citation type="submission" date="2016-08" db="EMBL/GenBank/DDBJ databases">
        <authorList>
            <consortium name="Lentinula edodes genome sequencing consortium"/>
            <person name="Sakamoto Y."/>
            <person name="Nakade K."/>
            <person name="Sato S."/>
            <person name="Yoshida Y."/>
            <person name="Miyazaki K."/>
            <person name="Natsume S."/>
            <person name="Konno N."/>
        </authorList>
    </citation>
    <scope>NUCLEOTIDE SEQUENCE [LARGE SCALE GENOMIC DNA]</scope>
    <source>
        <strain evidence="1 2">NBRC 111202</strain>
    </source>
</reference>
<keyword evidence="2" id="KW-1185">Reference proteome</keyword>
<reference evidence="1 2" key="2">
    <citation type="submission" date="2017-02" db="EMBL/GenBank/DDBJ databases">
        <title>A genome survey and senescence transcriptome analysis in Lentinula edodes.</title>
        <authorList>
            <person name="Sakamoto Y."/>
            <person name="Nakade K."/>
            <person name="Sato S."/>
            <person name="Yoshida Y."/>
            <person name="Miyazaki K."/>
            <person name="Natsume S."/>
            <person name="Konno N."/>
        </authorList>
    </citation>
    <scope>NUCLEOTIDE SEQUENCE [LARGE SCALE GENOMIC DNA]</scope>
    <source>
        <strain evidence="1 2">NBRC 111202</strain>
    </source>
</reference>
<dbReference type="AlphaFoldDB" id="A0A1Q3EA29"/>
<comment type="caution">
    <text evidence="1">The sequence shown here is derived from an EMBL/GenBank/DDBJ whole genome shotgun (WGS) entry which is preliminary data.</text>
</comment>
<sequence length="202" mass="22918">MLPDNSKYKLEAFLLPLTFPPFLCWSKKVIFHPTLLSIPSTLVIKPSFIPNSSPSEYYSSLPLMRLDIAYLTTIALVSFAYAAPVVRRKVHGPFPVNNVTVVYDPNDVMPIIGESDREACMREAIQKYIMEVMSSKFQQAPDDSFHFERTAREDKKMKGTAIFSVEVLEEEKEGKPPKAKTYKGGELIYNAFPVPKVFKPPH</sequence>
<evidence type="ECO:0000313" key="1">
    <source>
        <dbReference type="EMBL" id="GAW04076.1"/>
    </source>
</evidence>
<dbReference type="EMBL" id="BDGU01000175">
    <property type="protein sequence ID" value="GAW04076.1"/>
    <property type="molecule type" value="Genomic_DNA"/>
</dbReference>
<protein>
    <submittedName>
        <fullName evidence="1">Uncharacterized protein</fullName>
    </submittedName>
</protein>
<gene>
    <name evidence="1" type="ORF">LENED_005842</name>
</gene>
<accession>A0A1Q3EA29</accession>
<evidence type="ECO:0000313" key="2">
    <source>
        <dbReference type="Proteomes" id="UP000188533"/>
    </source>
</evidence>
<dbReference type="Proteomes" id="UP000188533">
    <property type="component" value="Unassembled WGS sequence"/>
</dbReference>
<proteinExistence type="predicted"/>
<organism evidence="1 2">
    <name type="scientific">Lentinula edodes</name>
    <name type="common">Shiitake mushroom</name>
    <name type="synonym">Lentinus edodes</name>
    <dbReference type="NCBI Taxonomy" id="5353"/>
    <lineage>
        <taxon>Eukaryota</taxon>
        <taxon>Fungi</taxon>
        <taxon>Dikarya</taxon>
        <taxon>Basidiomycota</taxon>
        <taxon>Agaricomycotina</taxon>
        <taxon>Agaricomycetes</taxon>
        <taxon>Agaricomycetidae</taxon>
        <taxon>Agaricales</taxon>
        <taxon>Marasmiineae</taxon>
        <taxon>Omphalotaceae</taxon>
        <taxon>Lentinula</taxon>
    </lineage>
</organism>